<dbReference type="InterPro" id="IPR018950">
    <property type="entry name" value="DiS-bond_isomerase_DsbC/G_N"/>
</dbReference>
<organism evidence="10 11">
    <name type="scientific">Endozoicomonas euniceicola</name>
    <dbReference type="NCBI Taxonomy" id="1234143"/>
    <lineage>
        <taxon>Bacteria</taxon>
        <taxon>Pseudomonadati</taxon>
        <taxon>Pseudomonadota</taxon>
        <taxon>Gammaproteobacteria</taxon>
        <taxon>Oceanospirillales</taxon>
        <taxon>Endozoicomonadaceae</taxon>
        <taxon>Endozoicomonas</taxon>
    </lineage>
</organism>
<evidence type="ECO:0000259" key="8">
    <source>
        <dbReference type="Pfam" id="PF10411"/>
    </source>
</evidence>
<evidence type="ECO:0000256" key="1">
    <source>
        <dbReference type="ARBA" id="ARBA00004418"/>
    </source>
</evidence>
<dbReference type="InterPro" id="IPR033954">
    <property type="entry name" value="DiS-bond_Isoase_DsbC/G"/>
</dbReference>
<dbReference type="CDD" id="cd03020">
    <property type="entry name" value="DsbA_DsbC_DsbG"/>
    <property type="match status" value="1"/>
</dbReference>
<dbReference type="PANTHER" id="PTHR35272">
    <property type="entry name" value="THIOL:DISULFIDE INTERCHANGE PROTEIN DSBC-RELATED"/>
    <property type="match status" value="1"/>
</dbReference>
<dbReference type="InterPro" id="IPR012336">
    <property type="entry name" value="Thioredoxin-like_fold"/>
</dbReference>
<keyword evidence="11" id="KW-1185">Reference proteome</keyword>
<dbReference type="Pfam" id="PF13098">
    <property type="entry name" value="Thioredoxin_2"/>
    <property type="match status" value="1"/>
</dbReference>
<dbReference type="InterPro" id="IPR009094">
    <property type="entry name" value="DiS-bond_isomerase_DsbC/G_N_sf"/>
</dbReference>
<dbReference type="Gene3D" id="3.10.450.70">
    <property type="entry name" value="Disulphide bond isomerase, DsbC/G, N-terminal"/>
    <property type="match status" value="1"/>
</dbReference>
<sequence>MRHSALLLLAGLIATQPLLAQDETAKKPETTAVAPYDKELAEIRQAIEIQLKSRDPNIPIERVERTEWPNVYMVVLTGGPVLYTSQDGRMVLRGDMLRLEDDGGITNITESVRNTAVAQQLDKINPADMITFKPKGNVKGVAYVFTDVDCGYCRKLHQEVQAMNDLGIELRYLAFPRGGAKSPAYSKMVNAWCAKDRNKAISDLKTGKDIPTTAVANEGAPQPEGSCGALVDQQFQLGNKLGVNGTPAIFLEDGRAIPGYRPAAELAKIMGITSTSPALPEASQ</sequence>
<feature type="domain" description="Disulphide bond isomerase DsbC/G N-terminal" evidence="8">
    <location>
        <begin position="44"/>
        <end position="109"/>
    </location>
</feature>
<feature type="chain" id="PRO_5045008485" description="Thiol:disulfide interchange protein" evidence="7">
    <location>
        <begin position="21"/>
        <end position="284"/>
    </location>
</feature>
<evidence type="ECO:0000259" key="9">
    <source>
        <dbReference type="Pfam" id="PF13098"/>
    </source>
</evidence>
<evidence type="ECO:0000256" key="6">
    <source>
        <dbReference type="ARBA" id="ARBA00023284"/>
    </source>
</evidence>
<proteinExistence type="inferred from homology"/>
<dbReference type="PANTHER" id="PTHR35272:SF3">
    <property type="entry name" value="THIOL:DISULFIDE INTERCHANGE PROTEIN DSBC"/>
    <property type="match status" value="1"/>
</dbReference>
<dbReference type="SUPFAM" id="SSF52833">
    <property type="entry name" value="Thioredoxin-like"/>
    <property type="match status" value="1"/>
</dbReference>
<keyword evidence="3 7" id="KW-0732">Signal</keyword>
<comment type="similarity">
    <text evidence="2 7">Belongs to the thioredoxin family. DsbC subfamily.</text>
</comment>
<keyword evidence="4 7" id="KW-0574">Periplasm</keyword>
<feature type="domain" description="Thioredoxin-like fold" evidence="9">
    <location>
        <begin position="135"/>
        <end position="270"/>
    </location>
</feature>
<evidence type="ECO:0000256" key="7">
    <source>
        <dbReference type="RuleBase" id="RU364038"/>
    </source>
</evidence>
<dbReference type="InterPro" id="IPR036249">
    <property type="entry name" value="Thioredoxin-like_sf"/>
</dbReference>
<comment type="function">
    <text evidence="7">Required for disulfide bond formation in some periplasmic proteins. Acts by transferring its disulfide bond to other proteins and is reduced in the process.</text>
</comment>
<gene>
    <name evidence="10" type="ORF">NX720_22480</name>
</gene>
<dbReference type="RefSeq" id="WP_262597665.1">
    <property type="nucleotide sequence ID" value="NZ_CP103300.1"/>
</dbReference>
<name>A0ABY6GS52_9GAMM</name>
<evidence type="ECO:0000313" key="11">
    <source>
        <dbReference type="Proteomes" id="UP001163255"/>
    </source>
</evidence>
<dbReference type="SUPFAM" id="SSF54423">
    <property type="entry name" value="DsbC/DsbG N-terminal domain-like"/>
    <property type="match status" value="1"/>
</dbReference>
<accession>A0ABY6GS52</accession>
<dbReference type="Gene3D" id="3.40.30.10">
    <property type="entry name" value="Glutaredoxin"/>
    <property type="match status" value="1"/>
</dbReference>
<evidence type="ECO:0000256" key="5">
    <source>
        <dbReference type="ARBA" id="ARBA00023157"/>
    </source>
</evidence>
<evidence type="ECO:0000313" key="10">
    <source>
        <dbReference type="EMBL" id="UYM15576.1"/>
    </source>
</evidence>
<reference evidence="10" key="1">
    <citation type="submission" date="2022-10" db="EMBL/GenBank/DDBJ databases">
        <title>Completed Genome Sequence of two octocoral isolated bacterium, Endozoicomonas euniceicola EF212T and Endozoicomonas gorgoniicola PS125T.</title>
        <authorList>
            <person name="Chiou Y.-J."/>
            <person name="Chen Y.-H."/>
        </authorList>
    </citation>
    <scope>NUCLEOTIDE SEQUENCE</scope>
    <source>
        <strain evidence="10">EF212</strain>
    </source>
</reference>
<evidence type="ECO:0000256" key="3">
    <source>
        <dbReference type="ARBA" id="ARBA00022729"/>
    </source>
</evidence>
<dbReference type="Proteomes" id="UP001163255">
    <property type="component" value="Chromosome"/>
</dbReference>
<keyword evidence="5" id="KW-1015">Disulfide bond</keyword>
<dbReference type="InterPro" id="IPR051470">
    <property type="entry name" value="Thiol:disulfide_interchange"/>
</dbReference>
<feature type="signal peptide" evidence="7">
    <location>
        <begin position="1"/>
        <end position="20"/>
    </location>
</feature>
<evidence type="ECO:0000256" key="2">
    <source>
        <dbReference type="ARBA" id="ARBA00009813"/>
    </source>
</evidence>
<dbReference type="EMBL" id="CP103300">
    <property type="protein sequence ID" value="UYM15576.1"/>
    <property type="molecule type" value="Genomic_DNA"/>
</dbReference>
<dbReference type="Pfam" id="PF10411">
    <property type="entry name" value="DsbC_N"/>
    <property type="match status" value="1"/>
</dbReference>
<evidence type="ECO:0000256" key="4">
    <source>
        <dbReference type="ARBA" id="ARBA00022764"/>
    </source>
</evidence>
<comment type="subcellular location">
    <subcellularLocation>
        <location evidence="1 7">Periplasm</location>
    </subcellularLocation>
</comment>
<keyword evidence="6 7" id="KW-0676">Redox-active center</keyword>
<protein>
    <recommendedName>
        <fullName evidence="7">Thiol:disulfide interchange protein</fullName>
    </recommendedName>
</protein>